<dbReference type="OrthoDB" id="9800506at2"/>
<reference evidence="1 2" key="1">
    <citation type="submission" date="2018-06" db="EMBL/GenBank/DDBJ databases">
        <title>Genomic Encyclopedia of Type Strains, Phase III (KMG-III): the genomes of soil and plant-associated and newly described type strains.</title>
        <authorList>
            <person name="Whitman W."/>
        </authorList>
    </citation>
    <scope>NUCLEOTIDE SEQUENCE [LARGE SCALE GENOMIC DNA]</scope>
    <source>
        <strain evidence="1 2">CECT 7377</strain>
    </source>
</reference>
<evidence type="ECO:0000313" key="1">
    <source>
        <dbReference type="EMBL" id="RBP84768.1"/>
    </source>
</evidence>
<comment type="caution">
    <text evidence="1">The sequence shown here is derived from an EMBL/GenBank/DDBJ whole genome shotgun (WGS) entry which is preliminary data.</text>
</comment>
<dbReference type="SUPFAM" id="SSF46785">
    <property type="entry name" value="Winged helix' DNA-binding domain"/>
    <property type="match status" value="1"/>
</dbReference>
<gene>
    <name evidence="1" type="ORF">DFP80_103241</name>
</gene>
<dbReference type="EMBL" id="QNSE01000003">
    <property type="protein sequence ID" value="RBP84768.1"/>
    <property type="molecule type" value="Genomic_DNA"/>
</dbReference>
<dbReference type="PROSITE" id="PS51197">
    <property type="entry name" value="HTH_RRF2_2"/>
    <property type="match status" value="1"/>
</dbReference>
<dbReference type="InterPro" id="IPR036388">
    <property type="entry name" value="WH-like_DNA-bd_sf"/>
</dbReference>
<dbReference type="GO" id="GO:0003700">
    <property type="term" value="F:DNA-binding transcription factor activity"/>
    <property type="evidence" value="ECO:0007669"/>
    <property type="project" value="TreeGrafter"/>
</dbReference>
<organism evidence="1 2">
    <name type="scientific">Marinomonas rhizomae</name>
    <dbReference type="NCBI Taxonomy" id="491948"/>
    <lineage>
        <taxon>Bacteria</taxon>
        <taxon>Pseudomonadati</taxon>
        <taxon>Pseudomonadota</taxon>
        <taxon>Gammaproteobacteria</taxon>
        <taxon>Oceanospirillales</taxon>
        <taxon>Oceanospirillaceae</taxon>
        <taxon>Marinomonas</taxon>
    </lineage>
</organism>
<protein>
    <submittedName>
        <fullName evidence="1">BadM/Rrf2 family transcriptional regulator</fullName>
    </submittedName>
</protein>
<dbReference type="Pfam" id="PF02082">
    <property type="entry name" value="Rrf2"/>
    <property type="match status" value="1"/>
</dbReference>
<dbReference type="RefSeq" id="WP_113915674.1">
    <property type="nucleotide sequence ID" value="NZ_QNSE01000003.1"/>
</dbReference>
<dbReference type="PANTHER" id="PTHR33221:SF15">
    <property type="entry name" value="HTH-TYPE TRANSCRIPTIONAL REGULATOR YWGB-RELATED"/>
    <property type="match status" value="1"/>
</dbReference>
<keyword evidence="2" id="KW-1185">Reference proteome</keyword>
<sequence>MSQDARLSRVLHVLIHLSLRNRTMSSAEIAKMLSINPVVVRRMMAGLRDRGYLQTTRGSSGGWYMALELDEITVNDVYEALNEPNLLITGLAHDHPTCPVEASVNDMLNNVNAEAELLVLRRYRATTLADLAQDAMKK</sequence>
<dbReference type="PANTHER" id="PTHR33221">
    <property type="entry name" value="WINGED HELIX-TURN-HELIX TRANSCRIPTIONAL REGULATOR, RRF2 FAMILY"/>
    <property type="match status" value="1"/>
</dbReference>
<dbReference type="Gene3D" id="1.10.10.10">
    <property type="entry name" value="Winged helix-like DNA-binding domain superfamily/Winged helix DNA-binding domain"/>
    <property type="match status" value="1"/>
</dbReference>
<accession>A0A366JFX3</accession>
<dbReference type="Proteomes" id="UP000252792">
    <property type="component" value="Unassembled WGS sequence"/>
</dbReference>
<proteinExistence type="predicted"/>
<dbReference type="InterPro" id="IPR036390">
    <property type="entry name" value="WH_DNA-bd_sf"/>
</dbReference>
<dbReference type="InterPro" id="IPR000944">
    <property type="entry name" value="Tscrpt_reg_Rrf2"/>
</dbReference>
<evidence type="ECO:0000313" key="2">
    <source>
        <dbReference type="Proteomes" id="UP000252792"/>
    </source>
</evidence>
<dbReference type="GO" id="GO:0005829">
    <property type="term" value="C:cytosol"/>
    <property type="evidence" value="ECO:0007669"/>
    <property type="project" value="TreeGrafter"/>
</dbReference>
<dbReference type="AlphaFoldDB" id="A0A366JFX3"/>
<name>A0A366JFX3_9GAMM</name>